<sequence length="249" mass="29061">MAVRAHLKNQALTKILNEAGILLPLEDCERFANGRPTFERQQQEYKSRERMRQDDENRQRMQKYLNRRDLTVQKICISHGPWHKGVIKCAYDASYPLNRMNPSRTEPQRRQLVELEYRQDFNLAWKVCVLSPKVAGSNRRYIYGWATTCSDNAYPEDNILALKAGGHRIRGYIIPGDSFKLVEQNAAVEHQVKQAISDEVETVALAPAADKWKSMRERMARMSRVERIEYVVHFRADCPDDIDLARTYF</sequence>
<evidence type="ECO:0000313" key="2">
    <source>
        <dbReference type="EMBL" id="RPA79556.1"/>
    </source>
</evidence>
<organism evidence="2 3">
    <name type="scientific">Ascobolus immersus RN42</name>
    <dbReference type="NCBI Taxonomy" id="1160509"/>
    <lineage>
        <taxon>Eukaryota</taxon>
        <taxon>Fungi</taxon>
        <taxon>Dikarya</taxon>
        <taxon>Ascomycota</taxon>
        <taxon>Pezizomycotina</taxon>
        <taxon>Pezizomycetes</taxon>
        <taxon>Pezizales</taxon>
        <taxon>Ascobolaceae</taxon>
        <taxon>Ascobolus</taxon>
    </lineage>
</organism>
<evidence type="ECO:0000313" key="3">
    <source>
        <dbReference type="Proteomes" id="UP000275078"/>
    </source>
</evidence>
<dbReference type="AlphaFoldDB" id="A0A3N4I2C3"/>
<name>A0A3N4I2C3_ASCIM</name>
<feature type="region of interest" description="Disordered" evidence="1">
    <location>
        <begin position="36"/>
        <end position="58"/>
    </location>
</feature>
<dbReference type="Proteomes" id="UP000275078">
    <property type="component" value="Unassembled WGS sequence"/>
</dbReference>
<evidence type="ECO:0000256" key="1">
    <source>
        <dbReference type="SAM" id="MobiDB-lite"/>
    </source>
</evidence>
<keyword evidence="3" id="KW-1185">Reference proteome</keyword>
<protein>
    <submittedName>
        <fullName evidence="2">Uncharacterized protein</fullName>
    </submittedName>
</protein>
<reference evidence="2 3" key="1">
    <citation type="journal article" date="2018" name="Nat. Ecol. Evol.">
        <title>Pezizomycetes genomes reveal the molecular basis of ectomycorrhizal truffle lifestyle.</title>
        <authorList>
            <person name="Murat C."/>
            <person name="Payen T."/>
            <person name="Noel B."/>
            <person name="Kuo A."/>
            <person name="Morin E."/>
            <person name="Chen J."/>
            <person name="Kohler A."/>
            <person name="Krizsan K."/>
            <person name="Balestrini R."/>
            <person name="Da Silva C."/>
            <person name="Montanini B."/>
            <person name="Hainaut M."/>
            <person name="Levati E."/>
            <person name="Barry K.W."/>
            <person name="Belfiori B."/>
            <person name="Cichocki N."/>
            <person name="Clum A."/>
            <person name="Dockter R.B."/>
            <person name="Fauchery L."/>
            <person name="Guy J."/>
            <person name="Iotti M."/>
            <person name="Le Tacon F."/>
            <person name="Lindquist E.A."/>
            <person name="Lipzen A."/>
            <person name="Malagnac F."/>
            <person name="Mello A."/>
            <person name="Molinier V."/>
            <person name="Miyauchi S."/>
            <person name="Poulain J."/>
            <person name="Riccioni C."/>
            <person name="Rubini A."/>
            <person name="Sitrit Y."/>
            <person name="Splivallo R."/>
            <person name="Traeger S."/>
            <person name="Wang M."/>
            <person name="Zifcakova L."/>
            <person name="Wipf D."/>
            <person name="Zambonelli A."/>
            <person name="Paolocci F."/>
            <person name="Nowrousian M."/>
            <person name="Ottonello S."/>
            <person name="Baldrian P."/>
            <person name="Spatafora J.W."/>
            <person name="Henrissat B."/>
            <person name="Nagy L.G."/>
            <person name="Aury J.M."/>
            <person name="Wincker P."/>
            <person name="Grigoriev I.V."/>
            <person name="Bonfante P."/>
            <person name="Martin F.M."/>
        </authorList>
    </citation>
    <scope>NUCLEOTIDE SEQUENCE [LARGE SCALE GENOMIC DNA]</scope>
    <source>
        <strain evidence="2 3">RN42</strain>
    </source>
</reference>
<accession>A0A3N4I2C3</accession>
<gene>
    <name evidence="2" type="ORF">BJ508DRAFT_308318</name>
</gene>
<dbReference type="EMBL" id="ML119698">
    <property type="protein sequence ID" value="RPA79556.1"/>
    <property type="molecule type" value="Genomic_DNA"/>
</dbReference>
<proteinExistence type="predicted"/>